<accession>A0ACA9NDC4</accession>
<evidence type="ECO:0000313" key="2">
    <source>
        <dbReference type="Proteomes" id="UP000789920"/>
    </source>
</evidence>
<comment type="caution">
    <text evidence="1">The sequence shown here is derived from an EMBL/GenBank/DDBJ whole genome shotgun (WGS) entry which is preliminary data.</text>
</comment>
<reference evidence="1" key="1">
    <citation type="submission" date="2021-06" db="EMBL/GenBank/DDBJ databases">
        <authorList>
            <person name="Kallberg Y."/>
            <person name="Tangrot J."/>
            <person name="Rosling A."/>
        </authorList>
    </citation>
    <scope>NUCLEOTIDE SEQUENCE</scope>
    <source>
        <strain evidence="1">MA461A</strain>
    </source>
</reference>
<sequence length="128" mass="14666">SHYEKEHGSYMSDEKILKIVKQLDKRNDFTPKLQGKLPGRILLACESLTAIGEKQINKIVRELSDPNLSLAPYSPNQAQDLTNRVADIVSELMNEYNHRVIEIIEKERKAAFQAGLKEGKKHLKLNRK</sequence>
<keyword evidence="2" id="KW-1185">Reference proteome</keyword>
<gene>
    <name evidence="1" type="ORF">RPERSI_LOCUS7618</name>
</gene>
<protein>
    <submittedName>
        <fullName evidence="1">9999_t:CDS:1</fullName>
    </submittedName>
</protein>
<feature type="non-terminal residue" evidence="1">
    <location>
        <position position="1"/>
    </location>
</feature>
<dbReference type="EMBL" id="CAJVQC010013059">
    <property type="protein sequence ID" value="CAG8644576.1"/>
    <property type="molecule type" value="Genomic_DNA"/>
</dbReference>
<proteinExistence type="predicted"/>
<name>A0ACA9NDC4_9GLOM</name>
<dbReference type="Proteomes" id="UP000789920">
    <property type="component" value="Unassembled WGS sequence"/>
</dbReference>
<organism evidence="1 2">
    <name type="scientific">Racocetra persica</name>
    <dbReference type="NCBI Taxonomy" id="160502"/>
    <lineage>
        <taxon>Eukaryota</taxon>
        <taxon>Fungi</taxon>
        <taxon>Fungi incertae sedis</taxon>
        <taxon>Mucoromycota</taxon>
        <taxon>Glomeromycotina</taxon>
        <taxon>Glomeromycetes</taxon>
        <taxon>Diversisporales</taxon>
        <taxon>Gigasporaceae</taxon>
        <taxon>Racocetra</taxon>
    </lineage>
</organism>
<evidence type="ECO:0000313" key="1">
    <source>
        <dbReference type="EMBL" id="CAG8644576.1"/>
    </source>
</evidence>